<dbReference type="RefSeq" id="WP_135247835.1">
    <property type="nucleotide sequence ID" value="NZ_SMLK01000001.1"/>
</dbReference>
<dbReference type="Proteomes" id="UP000297839">
    <property type="component" value="Unassembled WGS sequence"/>
</dbReference>
<dbReference type="PROSITE" id="PS52016">
    <property type="entry name" value="TONB_DEPENDENT_REC_3"/>
    <property type="match status" value="1"/>
</dbReference>
<keyword evidence="5" id="KW-0410">Iron transport</keyword>
<comment type="subcellular location">
    <subcellularLocation>
        <location evidence="1 14">Cell outer membrane</location>
        <topology evidence="1 14">Multi-pass membrane protein</topology>
    </subcellularLocation>
</comment>
<feature type="domain" description="TonB-dependent receptor plug" evidence="19">
    <location>
        <begin position="51"/>
        <end position="157"/>
    </location>
</feature>
<evidence type="ECO:0000256" key="13">
    <source>
        <dbReference type="ARBA" id="ARBA00023237"/>
    </source>
</evidence>
<comment type="similarity">
    <text evidence="2 14 16">Belongs to the TonB-dependent receptor family.</text>
</comment>
<feature type="short sequence motif" description="TonB C-terminal box" evidence="15">
    <location>
        <begin position="631"/>
        <end position="648"/>
    </location>
</feature>
<dbReference type="Gene3D" id="2.40.170.20">
    <property type="entry name" value="TonB-dependent receptor, beta-barrel domain"/>
    <property type="match status" value="1"/>
</dbReference>
<keyword evidence="11 14" id="KW-0472">Membrane</keyword>
<evidence type="ECO:0000256" key="11">
    <source>
        <dbReference type="ARBA" id="ARBA00023136"/>
    </source>
</evidence>
<dbReference type="InterPro" id="IPR012910">
    <property type="entry name" value="Plug_dom"/>
</dbReference>
<gene>
    <name evidence="20" type="ORF">EZ216_01660</name>
</gene>
<evidence type="ECO:0000256" key="8">
    <source>
        <dbReference type="ARBA" id="ARBA00023004"/>
    </source>
</evidence>
<dbReference type="Pfam" id="PF07715">
    <property type="entry name" value="Plug"/>
    <property type="match status" value="1"/>
</dbReference>
<protein>
    <submittedName>
        <fullName evidence="20">TonB-dependent receptor</fullName>
    </submittedName>
</protein>
<feature type="domain" description="TonB-dependent receptor-like beta-barrel" evidence="18">
    <location>
        <begin position="199"/>
        <end position="612"/>
    </location>
</feature>
<keyword evidence="10 16" id="KW-0798">TonB box</keyword>
<evidence type="ECO:0000259" key="18">
    <source>
        <dbReference type="Pfam" id="PF00593"/>
    </source>
</evidence>
<keyword evidence="4 14" id="KW-1134">Transmembrane beta strand</keyword>
<dbReference type="Gene3D" id="2.170.130.10">
    <property type="entry name" value="TonB-dependent receptor, plug domain"/>
    <property type="match status" value="1"/>
</dbReference>
<evidence type="ECO:0000259" key="19">
    <source>
        <dbReference type="Pfam" id="PF07715"/>
    </source>
</evidence>
<proteinExistence type="inferred from homology"/>
<evidence type="ECO:0000256" key="15">
    <source>
        <dbReference type="PROSITE-ProRule" id="PRU10144"/>
    </source>
</evidence>
<dbReference type="OrthoDB" id="9790771at2"/>
<evidence type="ECO:0000256" key="5">
    <source>
        <dbReference type="ARBA" id="ARBA00022496"/>
    </source>
</evidence>
<organism evidence="20 21">
    <name type="scientific">Ramlibacter humi</name>
    <dbReference type="NCBI Taxonomy" id="2530451"/>
    <lineage>
        <taxon>Bacteria</taxon>
        <taxon>Pseudomonadati</taxon>
        <taxon>Pseudomonadota</taxon>
        <taxon>Betaproteobacteria</taxon>
        <taxon>Burkholderiales</taxon>
        <taxon>Comamonadaceae</taxon>
        <taxon>Ramlibacter</taxon>
    </lineage>
</organism>
<feature type="signal peptide" evidence="17">
    <location>
        <begin position="1"/>
        <end position="28"/>
    </location>
</feature>
<dbReference type="InterPro" id="IPR037066">
    <property type="entry name" value="Plug_dom_sf"/>
</dbReference>
<dbReference type="InterPro" id="IPR000531">
    <property type="entry name" value="Beta-barrel_TonB"/>
</dbReference>
<dbReference type="PANTHER" id="PTHR32552:SF81">
    <property type="entry name" value="TONB-DEPENDENT OUTER MEMBRANE RECEPTOR"/>
    <property type="match status" value="1"/>
</dbReference>
<evidence type="ECO:0000256" key="14">
    <source>
        <dbReference type="PROSITE-ProRule" id="PRU01360"/>
    </source>
</evidence>
<keyword evidence="8" id="KW-0408">Iron</keyword>
<evidence type="ECO:0000256" key="4">
    <source>
        <dbReference type="ARBA" id="ARBA00022452"/>
    </source>
</evidence>
<accession>A0A4Z0C880</accession>
<evidence type="ECO:0000313" key="21">
    <source>
        <dbReference type="Proteomes" id="UP000297839"/>
    </source>
</evidence>
<keyword evidence="3 14" id="KW-0813">Transport</keyword>
<comment type="caution">
    <text evidence="20">The sequence shown here is derived from an EMBL/GenBank/DDBJ whole genome shotgun (WGS) entry which is preliminary data.</text>
</comment>
<keyword evidence="7 17" id="KW-0732">Signal</keyword>
<dbReference type="InterPro" id="IPR039426">
    <property type="entry name" value="TonB-dep_rcpt-like"/>
</dbReference>
<dbReference type="InterPro" id="IPR036942">
    <property type="entry name" value="Beta-barrel_TonB_sf"/>
</dbReference>
<keyword evidence="13 14" id="KW-0998">Cell outer membrane</keyword>
<sequence length="648" mass="69444">MNPLVPPAQRAVLAASVLAALLPLSVSAQTTSSLPGVMVNATRFPEEARPLPFGVSVITAGEIERSGATTVNDAIMRILGVVGRQDFYGGGEYNLDLRGFGSTADVNQVIIVDGVRLSESDLGGTRLAGIPIDTVERIEVLRGSGAVLYGEGATAGVIVITTKAGAGIVRPSGATVRAAAGSYGLRDLRADATLSTGGFLLDANAQKRKADNHRDNFRSDLDAAAVTGQWIGDTGRVGIRLSREDLDTGLPGALTLAQYQANPRQTTTPLDRASINGQRVGAFGEVRLGDWQLGLDVAHRDKTLRSINGGFPYDYDIDADTASLRARHSGRFGSLQNTFVAGIDSLHWQREVLGAFGTKGTQHSRGIYVKDDLTFATGTRVSAGWRTERIRKDTSAAPTTPVADTLNAWELGVSHPVLQDVTAYARTGRSFRLANVDEFSFTLPGALLRPQTSRDTELGVRWSYAGGSIDARLFRSQLTDEIGFDPNAASVFGPLPANINFDPTRRQGLEIDARQELTKQVALRANASVRRATFRSGPYAGKDVPLAPRQTASLRAEWRPSAEHLLTGGVNWVSSQHPDFGNTCSMPAYTTADLRYAYTWRNAEFSLAASNLFDKKFFTQAFACVAGQPSAIYPEPGRAVTAAVRVSF</sequence>
<dbReference type="GO" id="GO:0006826">
    <property type="term" value="P:iron ion transport"/>
    <property type="evidence" value="ECO:0007669"/>
    <property type="project" value="UniProtKB-KW"/>
</dbReference>
<dbReference type="SUPFAM" id="SSF56935">
    <property type="entry name" value="Porins"/>
    <property type="match status" value="1"/>
</dbReference>
<dbReference type="GO" id="GO:0009279">
    <property type="term" value="C:cell outer membrane"/>
    <property type="evidence" value="ECO:0007669"/>
    <property type="project" value="UniProtKB-SubCell"/>
</dbReference>
<evidence type="ECO:0000256" key="16">
    <source>
        <dbReference type="RuleBase" id="RU003357"/>
    </source>
</evidence>
<dbReference type="CDD" id="cd01347">
    <property type="entry name" value="ligand_gated_channel"/>
    <property type="match status" value="1"/>
</dbReference>
<evidence type="ECO:0000256" key="7">
    <source>
        <dbReference type="ARBA" id="ARBA00022729"/>
    </source>
</evidence>
<reference evidence="20 21" key="1">
    <citation type="submission" date="2019-03" db="EMBL/GenBank/DDBJ databases">
        <title>Ramlibacter sp. 18x22-1, whole genome shotgun sequence.</title>
        <authorList>
            <person name="Zhang X."/>
            <person name="Feng G."/>
            <person name="Zhu H."/>
        </authorList>
    </citation>
    <scope>NUCLEOTIDE SEQUENCE [LARGE SCALE GENOMIC DNA]</scope>
    <source>
        <strain evidence="20 21">18x22-1</strain>
    </source>
</reference>
<evidence type="ECO:0000256" key="3">
    <source>
        <dbReference type="ARBA" id="ARBA00022448"/>
    </source>
</evidence>
<keyword evidence="9" id="KW-0406">Ion transport</keyword>
<name>A0A4Z0C880_9BURK</name>
<dbReference type="InterPro" id="IPR010917">
    <property type="entry name" value="TonB_rcpt_CS"/>
</dbReference>
<dbReference type="PANTHER" id="PTHR32552">
    <property type="entry name" value="FERRICHROME IRON RECEPTOR-RELATED"/>
    <property type="match status" value="1"/>
</dbReference>
<evidence type="ECO:0000313" key="20">
    <source>
        <dbReference type="EMBL" id="TFZ07897.1"/>
    </source>
</evidence>
<keyword evidence="6 14" id="KW-0812">Transmembrane</keyword>
<keyword evidence="12 20" id="KW-0675">Receptor</keyword>
<evidence type="ECO:0000256" key="9">
    <source>
        <dbReference type="ARBA" id="ARBA00023065"/>
    </source>
</evidence>
<evidence type="ECO:0000256" key="17">
    <source>
        <dbReference type="SAM" id="SignalP"/>
    </source>
</evidence>
<dbReference type="EMBL" id="SMLK01000001">
    <property type="protein sequence ID" value="TFZ07897.1"/>
    <property type="molecule type" value="Genomic_DNA"/>
</dbReference>
<evidence type="ECO:0000256" key="12">
    <source>
        <dbReference type="ARBA" id="ARBA00023170"/>
    </source>
</evidence>
<evidence type="ECO:0000256" key="10">
    <source>
        <dbReference type="ARBA" id="ARBA00023077"/>
    </source>
</evidence>
<dbReference type="AlphaFoldDB" id="A0A4Z0C880"/>
<keyword evidence="21" id="KW-1185">Reference proteome</keyword>
<evidence type="ECO:0000256" key="2">
    <source>
        <dbReference type="ARBA" id="ARBA00009810"/>
    </source>
</evidence>
<dbReference type="PROSITE" id="PS01156">
    <property type="entry name" value="TONB_DEPENDENT_REC_2"/>
    <property type="match status" value="1"/>
</dbReference>
<dbReference type="Pfam" id="PF00593">
    <property type="entry name" value="TonB_dep_Rec_b-barrel"/>
    <property type="match status" value="1"/>
</dbReference>
<evidence type="ECO:0000256" key="1">
    <source>
        <dbReference type="ARBA" id="ARBA00004571"/>
    </source>
</evidence>
<feature type="chain" id="PRO_5021312823" evidence="17">
    <location>
        <begin position="29"/>
        <end position="648"/>
    </location>
</feature>
<evidence type="ECO:0000256" key="6">
    <source>
        <dbReference type="ARBA" id="ARBA00022692"/>
    </source>
</evidence>